<feature type="region of interest" description="Disordered" evidence="1">
    <location>
        <begin position="103"/>
        <end position="124"/>
    </location>
</feature>
<evidence type="ECO:0000313" key="2">
    <source>
        <dbReference type="EMBL" id="ABU51096.1"/>
    </source>
</evidence>
<feature type="compositionally biased region" description="Polar residues" evidence="1">
    <location>
        <begin position="115"/>
        <end position="124"/>
    </location>
</feature>
<dbReference type="EMBL" id="EF530729">
    <property type="protein sequence ID" value="ABU51096.1"/>
    <property type="molecule type" value="Genomic_DNA"/>
</dbReference>
<evidence type="ECO:0000256" key="1">
    <source>
        <dbReference type="SAM" id="MobiDB-lite"/>
    </source>
</evidence>
<name>B2BKA7_9ZZZZ</name>
<accession>B2BKA7</accession>
<sequence>MTRVQVPRLLALVRAASQKGIFCTLTPRPESLTLELAIEGRLYYIGTNSIRHYYVRFLPIPAGAEVKDGWVAQTLSLDELVRQRSVETAEVSRMWGADIMAARRGEGPPLRTRPAQLQTPVPDP</sequence>
<dbReference type="AlphaFoldDB" id="B2BKA7"/>
<proteinExistence type="predicted"/>
<reference evidence="2" key="1">
    <citation type="submission" date="2007-03" db="EMBL/GenBank/DDBJ databases">
        <title>Diverse metagenome-derived clones inhibiting biofilm formation in Pseudomonas aeruginosa and swarming in Escherichia coli.</title>
        <authorList>
            <person name="Schipper C."/>
            <person name="Steele H.L."/>
            <person name="Streit W.R."/>
        </authorList>
    </citation>
    <scope>NUCLEOTIDE SEQUENCE</scope>
</reference>
<organism evidence="2">
    <name type="scientific">uncultured organism Bio4</name>
    <dbReference type="NCBI Taxonomy" id="460931"/>
    <lineage>
        <taxon>unclassified sequences</taxon>
        <taxon>environmental samples</taxon>
    </lineage>
</organism>
<protein>
    <submittedName>
        <fullName evidence="2">Uncharacterized protein</fullName>
    </submittedName>
</protein>